<dbReference type="Proteomes" id="UP000681722">
    <property type="component" value="Unassembled WGS sequence"/>
</dbReference>
<dbReference type="AlphaFoldDB" id="A0A813XJI2"/>
<dbReference type="EMBL" id="CAJNOK010015148">
    <property type="protein sequence ID" value="CAF1219423.1"/>
    <property type="molecule type" value="Genomic_DNA"/>
</dbReference>
<dbReference type="EMBL" id="CAJNOQ010001078">
    <property type="protein sequence ID" value="CAF0866163.1"/>
    <property type="molecule type" value="Genomic_DNA"/>
</dbReference>
<evidence type="ECO:0000313" key="5">
    <source>
        <dbReference type="EMBL" id="CAF4027636.1"/>
    </source>
</evidence>
<dbReference type="Proteomes" id="UP000663829">
    <property type="component" value="Unassembled WGS sequence"/>
</dbReference>
<dbReference type="Proteomes" id="UP000677228">
    <property type="component" value="Unassembled WGS sequence"/>
</dbReference>
<evidence type="ECO:0000313" key="3">
    <source>
        <dbReference type="EMBL" id="CAF1219423.1"/>
    </source>
</evidence>
<evidence type="ECO:0000256" key="1">
    <source>
        <dbReference type="SAM" id="MobiDB-lite"/>
    </source>
</evidence>
<feature type="region of interest" description="Disordered" evidence="1">
    <location>
        <begin position="297"/>
        <end position="326"/>
    </location>
</feature>
<dbReference type="Proteomes" id="UP000682733">
    <property type="component" value="Unassembled WGS sequence"/>
</dbReference>
<evidence type="ECO:0000313" key="2">
    <source>
        <dbReference type="EMBL" id="CAF0866163.1"/>
    </source>
</evidence>
<reference evidence="2" key="1">
    <citation type="submission" date="2021-02" db="EMBL/GenBank/DDBJ databases">
        <authorList>
            <person name="Nowell W R."/>
        </authorList>
    </citation>
    <scope>NUCLEOTIDE SEQUENCE</scope>
</reference>
<evidence type="ECO:0000313" key="4">
    <source>
        <dbReference type="EMBL" id="CAF3653651.1"/>
    </source>
</evidence>
<protein>
    <submittedName>
        <fullName evidence="2">Uncharacterized protein</fullName>
    </submittedName>
</protein>
<proteinExistence type="predicted"/>
<gene>
    <name evidence="2" type="ORF">GPM918_LOCUS6850</name>
    <name evidence="3" type="ORF">OVA965_LOCUS24843</name>
    <name evidence="4" type="ORF">SRO942_LOCUS6850</name>
    <name evidence="5" type="ORF">TMI583_LOCUS25567</name>
</gene>
<sequence length="336" mass="40144">MISEYKSFICSECERPRDIVCKHCSRSYCEICASFHRAEIFNQMRDILNQMTLNREQGIKEVKEFIEKQAQDAKDQARILVEDVIRRVKYSLRNIDNYVEERRIRKLNRLNEALKIFDKDFELLQTHYNEEKFLSSKQLCELRSSYAANMFEQRKNDQSTIPTQTEEQKENEIFFKNYRLYKDLLNLREKWSFLKPAMTTSYHPDKKEFTLDKVLTFLEYRHDRIIDDYREYLETKNKLPVDHRNEALLNTLSFFQKKSKLVEEAQNFSYCTSKNTNDKITAEESIAEQDDTIYGSLKLQDNREEEPSSWNSSNNSDYDEDEPSTVIGDDLICKTK</sequence>
<name>A0A813XJI2_9BILA</name>
<dbReference type="EMBL" id="CAJOBA010036688">
    <property type="protein sequence ID" value="CAF4027636.1"/>
    <property type="molecule type" value="Genomic_DNA"/>
</dbReference>
<dbReference type="EMBL" id="CAJOBC010001078">
    <property type="protein sequence ID" value="CAF3653651.1"/>
    <property type="molecule type" value="Genomic_DNA"/>
</dbReference>
<evidence type="ECO:0000313" key="6">
    <source>
        <dbReference type="Proteomes" id="UP000663829"/>
    </source>
</evidence>
<accession>A0A813XJI2</accession>
<organism evidence="2 6">
    <name type="scientific">Didymodactylos carnosus</name>
    <dbReference type="NCBI Taxonomy" id="1234261"/>
    <lineage>
        <taxon>Eukaryota</taxon>
        <taxon>Metazoa</taxon>
        <taxon>Spiralia</taxon>
        <taxon>Gnathifera</taxon>
        <taxon>Rotifera</taxon>
        <taxon>Eurotatoria</taxon>
        <taxon>Bdelloidea</taxon>
        <taxon>Philodinida</taxon>
        <taxon>Philodinidae</taxon>
        <taxon>Didymodactylos</taxon>
    </lineage>
</organism>
<keyword evidence="6" id="KW-1185">Reference proteome</keyword>
<comment type="caution">
    <text evidence="2">The sequence shown here is derived from an EMBL/GenBank/DDBJ whole genome shotgun (WGS) entry which is preliminary data.</text>
</comment>